<reference evidence="1 2" key="1">
    <citation type="submission" date="2020-02" db="EMBL/GenBank/DDBJ databases">
        <authorList>
            <person name="Zheng R.K."/>
            <person name="Sun C.M."/>
        </authorList>
    </citation>
    <scope>NUCLEOTIDE SEQUENCE [LARGE SCALE GENOMIC DNA]</scope>
    <source>
        <strain evidence="2">rifampicinis</strain>
    </source>
</reference>
<evidence type="ECO:0000313" key="2">
    <source>
        <dbReference type="Proteomes" id="UP000594468"/>
    </source>
</evidence>
<evidence type="ECO:0000313" key="1">
    <source>
        <dbReference type="EMBL" id="QPC82746.1"/>
    </source>
</evidence>
<gene>
    <name evidence="1" type="ORF">G4Y79_24190</name>
</gene>
<dbReference type="RefSeq" id="WP_195170815.1">
    <property type="nucleotide sequence ID" value="NZ_CP062983.1"/>
</dbReference>
<dbReference type="AlphaFoldDB" id="A0A7S8E9B2"/>
<protein>
    <submittedName>
        <fullName evidence="1">Uncharacterized protein</fullName>
    </submittedName>
</protein>
<keyword evidence="2" id="KW-1185">Reference proteome</keyword>
<accession>A0A7S8E9B2</accession>
<dbReference type="EMBL" id="CP062983">
    <property type="protein sequence ID" value="QPC82746.1"/>
    <property type="molecule type" value="Genomic_DNA"/>
</dbReference>
<organism evidence="1 2">
    <name type="scientific">Phototrophicus methaneseepsis</name>
    <dbReference type="NCBI Taxonomy" id="2710758"/>
    <lineage>
        <taxon>Bacteria</taxon>
        <taxon>Bacillati</taxon>
        <taxon>Chloroflexota</taxon>
        <taxon>Candidatus Thermofontia</taxon>
        <taxon>Phototrophicales</taxon>
        <taxon>Phototrophicaceae</taxon>
        <taxon>Phototrophicus</taxon>
    </lineage>
</organism>
<name>A0A7S8E9B2_9CHLR</name>
<dbReference type="Proteomes" id="UP000594468">
    <property type="component" value="Chromosome"/>
</dbReference>
<proteinExistence type="predicted"/>
<dbReference type="KEGG" id="pmet:G4Y79_24190"/>
<sequence length="79" mass="8882">MSERPRPQPRTLGYSLPQNEPRLQCPYCGYHRFEWGTWTGGSYQAKNDEMTQPIRARKCLGCGHVALFAPVDGPEAGSK</sequence>